<reference evidence="1" key="1">
    <citation type="journal article" date="2015" name="Nature">
        <title>Complex archaea that bridge the gap between prokaryotes and eukaryotes.</title>
        <authorList>
            <person name="Spang A."/>
            <person name="Saw J.H."/>
            <person name="Jorgensen S.L."/>
            <person name="Zaremba-Niedzwiedzka K."/>
            <person name="Martijn J."/>
            <person name="Lind A.E."/>
            <person name="van Eijk R."/>
            <person name="Schleper C."/>
            <person name="Guy L."/>
            <person name="Ettema T.J."/>
        </authorList>
    </citation>
    <scope>NUCLEOTIDE SEQUENCE</scope>
</reference>
<organism evidence="1">
    <name type="scientific">marine sediment metagenome</name>
    <dbReference type="NCBI Taxonomy" id="412755"/>
    <lineage>
        <taxon>unclassified sequences</taxon>
        <taxon>metagenomes</taxon>
        <taxon>ecological metagenomes</taxon>
    </lineage>
</organism>
<dbReference type="AlphaFoldDB" id="A0A0F9S1D6"/>
<gene>
    <name evidence="1" type="ORF">LCGC14_0828920</name>
</gene>
<dbReference type="EMBL" id="LAZR01002369">
    <property type="protein sequence ID" value="KKN30941.1"/>
    <property type="molecule type" value="Genomic_DNA"/>
</dbReference>
<protein>
    <submittedName>
        <fullName evidence="1">Uncharacterized protein</fullName>
    </submittedName>
</protein>
<sequence>MGKRVSWETLEEILRRGKMSDEIDIVELKQMWKGFKEYALDNCIDLSQEDDFGDWWDCYVAGYLRCDNMINEMVYPPEHNSKVMLDKLRDAGALKGE</sequence>
<evidence type="ECO:0000313" key="1">
    <source>
        <dbReference type="EMBL" id="KKN30941.1"/>
    </source>
</evidence>
<name>A0A0F9S1D6_9ZZZZ</name>
<proteinExistence type="predicted"/>
<accession>A0A0F9S1D6</accession>
<comment type="caution">
    <text evidence="1">The sequence shown here is derived from an EMBL/GenBank/DDBJ whole genome shotgun (WGS) entry which is preliminary data.</text>
</comment>